<dbReference type="PROSITE" id="PS00518">
    <property type="entry name" value="ZF_RING_1"/>
    <property type="match status" value="1"/>
</dbReference>
<name>A0A3Q0KFB3_SCHMA</name>
<evidence type="ECO:0000256" key="3">
    <source>
        <dbReference type="ARBA" id="ARBA00022771"/>
    </source>
</evidence>
<dbReference type="InterPro" id="IPR001841">
    <property type="entry name" value="Znf_RING"/>
</dbReference>
<keyword evidence="13" id="KW-1185">Reference proteome</keyword>
<evidence type="ECO:0000256" key="6">
    <source>
        <dbReference type="ARBA" id="ARBA00074719"/>
    </source>
</evidence>
<sequence length="307" mass="35130">MIDQSQSCPSCRSSKYSNPQLKLMVNVCGHSLCENCVEVLFVRGSGLCAQCKTPIRKNNFRYQLFEDPLVQKEIDIRKKLLSDFNKREDDFDCLEEYNLYLEKIEDLIYNLTNDISVEETKRYIENYKKENKEIIKKNRTKPSHNAKNHTSPLQFVYEPYVVELCGPMPPLSSNRHIRWIDVLQMYEKTVIVKLNHQAQTPANTSETKPKSETEGEFNDADCGRTAVDIKANYKTEESFLSDDVKKEYDSDDSNHTDIKISALKVEDSCPTTKSLGLSCQLTAGACGISPAVFLERCLLESRCGLFM</sequence>
<dbReference type="GO" id="GO:0006357">
    <property type="term" value="P:regulation of transcription by RNA polymerase II"/>
    <property type="evidence" value="ECO:0007669"/>
    <property type="project" value="TreeGrafter"/>
</dbReference>
<dbReference type="NCBIfam" id="TIGR00570">
    <property type="entry name" value="cdk7"/>
    <property type="match status" value="1"/>
</dbReference>
<evidence type="ECO:0000256" key="8">
    <source>
        <dbReference type="ARBA" id="ARBA00077720"/>
    </source>
</evidence>
<dbReference type="Proteomes" id="UP000008854">
    <property type="component" value="Unassembled WGS sequence"/>
</dbReference>
<feature type="region of interest" description="Disordered" evidence="11">
    <location>
        <begin position="198"/>
        <end position="218"/>
    </location>
</feature>
<evidence type="ECO:0000259" key="12">
    <source>
        <dbReference type="PROSITE" id="PS50089"/>
    </source>
</evidence>
<evidence type="ECO:0000256" key="11">
    <source>
        <dbReference type="SAM" id="MobiDB-lite"/>
    </source>
</evidence>
<reference evidence="13" key="1">
    <citation type="journal article" date="2012" name="PLoS Negl. Trop. Dis.">
        <title>A systematically improved high quality genome and transcriptome of the human blood fluke Schistosoma mansoni.</title>
        <authorList>
            <person name="Protasio A.V."/>
            <person name="Tsai I.J."/>
            <person name="Babbage A."/>
            <person name="Nichol S."/>
            <person name="Hunt M."/>
            <person name="Aslett M.A."/>
            <person name="De Silva N."/>
            <person name="Velarde G.S."/>
            <person name="Anderson T.J."/>
            <person name="Clark R.C."/>
            <person name="Davidson C."/>
            <person name="Dillon G.P."/>
            <person name="Holroyd N.E."/>
            <person name="LoVerde P.T."/>
            <person name="Lloyd C."/>
            <person name="McQuillan J."/>
            <person name="Oliveira G."/>
            <person name="Otto T.D."/>
            <person name="Parker-Manuel S.J."/>
            <person name="Quail M.A."/>
            <person name="Wilson R.A."/>
            <person name="Zerlotini A."/>
            <person name="Dunne D.W."/>
            <person name="Berriman M."/>
        </authorList>
    </citation>
    <scope>NUCLEOTIDE SEQUENCE [LARGE SCALE GENOMIC DNA]</scope>
    <source>
        <strain evidence="13">Puerto Rican</strain>
    </source>
</reference>
<keyword evidence="4" id="KW-0862">Zinc</keyword>
<dbReference type="InterPro" id="IPR017907">
    <property type="entry name" value="Znf_RING_CS"/>
</dbReference>
<dbReference type="ExpressionAtlas" id="A0A3Q0KFB3">
    <property type="expression patterns" value="baseline"/>
</dbReference>
<keyword evidence="3 10" id="KW-0863">Zinc-finger</keyword>
<evidence type="ECO:0000256" key="5">
    <source>
        <dbReference type="ARBA" id="ARBA00023242"/>
    </source>
</evidence>
<dbReference type="GO" id="GO:0006289">
    <property type="term" value="P:nucleotide-excision repair"/>
    <property type="evidence" value="ECO:0007669"/>
    <property type="project" value="InterPro"/>
</dbReference>
<dbReference type="Pfam" id="PF17121">
    <property type="entry name" value="zf-C3HC4_5"/>
    <property type="match status" value="1"/>
</dbReference>
<evidence type="ECO:0000256" key="9">
    <source>
        <dbReference type="ARBA" id="ARBA00083888"/>
    </source>
</evidence>
<dbReference type="FunFam" id="3.30.40.10:FF:000037">
    <property type="entry name" value="Cdk-activating kinase assembly factor MAT1, centre"/>
    <property type="match status" value="1"/>
</dbReference>
<evidence type="ECO:0000256" key="10">
    <source>
        <dbReference type="PROSITE-ProRule" id="PRU00175"/>
    </source>
</evidence>
<dbReference type="STRING" id="6183.A0A3Q0KFB3"/>
<dbReference type="PANTHER" id="PTHR12683:SF13">
    <property type="entry name" value="CDK-ACTIVATING KINASE ASSEMBLY FACTOR MAT1"/>
    <property type="match status" value="1"/>
</dbReference>
<evidence type="ECO:0000256" key="4">
    <source>
        <dbReference type="ARBA" id="ARBA00022833"/>
    </source>
</evidence>
<dbReference type="InterPro" id="IPR015877">
    <property type="entry name" value="MAT1_centre"/>
</dbReference>
<dbReference type="SUPFAM" id="SSF57850">
    <property type="entry name" value="RING/U-box"/>
    <property type="match status" value="1"/>
</dbReference>
<organism evidence="13 14">
    <name type="scientific">Schistosoma mansoni</name>
    <name type="common">Blood fluke</name>
    <dbReference type="NCBI Taxonomy" id="6183"/>
    <lineage>
        <taxon>Eukaryota</taxon>
        <taxon>Metazoa</taxon>
        <taxon>Spiralia</taxon>
        <taxon>Lophotrochozoa</taxon>
        <taxon>Platyhelminthes</taxon>
        <taxon>Trematoda</taxon>
        <taxon>Digenea</taxon>
        <taxon>Strigeidida</taxon>
        <taxon>Schistosomatoidea</taxon>
        <taxon>Schistosomatidae</taxon>
        <taxon>Schistosoma</taxon>
    </lineage>
</organism>
<dbReference type="PROSITE" id="PS50089">
    <property type="entry name" value="ZF_RING_2"/>
    <property type="match status" value="1"/>
</dbReference>
<dbReference type="GO" id="GO:0005675">
    <property type="term" value="C:transcription factor TFIIH holo complex"/>
    <property type="evidence" value="ECO:0007669"/>
    <property type="project" value="InterPro"/>
</dbReference>
<dbReference type="InterPro" id="IPR013083">
    <property type="entry name" value="Znf_RING/FYVE/PHD"/>
</dbReference>
<dbReference type="GO" id="GO:0061575">
    <property type="term" value="F:cyclin-dependent protein serine/threonine kinase activator activity"/>
    <property type="evidence" value="ECO:0007669"/>
    <property type="project" value="InterPro"/>
</dbReference>
<dbReference type="CDD" id="cd16517">
    <property type="entry name" value="RING-HC_MAT1"/>
    <property type="match status" value="1"/>
</dbReference>
<evidence type="ECO:0000313" key="14">
    <source>
        <dbReference type="WBParaSite" id="Smp_045750.2"/>
    </source>
</evidence>
<dbReference type="AlphaFoldDB" id="A0A3Q0KFB3"/>
<reference evidence="14" key="2">
    <citation type="submission" date="2018-12" db="UniProtKB">
        <authorList>
            <consortium name="WormBaseParasite"/>
        </authorList>
    </citation>
    <scope>IDENTIFICATION</scope>
    <source>
        <strain evidence="14">Puerto Rican</strain>
    </source>
</reference>
<dbReference type="GO" id="GO:0008270">
    <property type="term" value="F:zinc ion binding"/>
    <property type="evidence" value="ECO:0007669"/>
    <property type="project" value="UniProtKB-KW"/>
</dbReference>
<feature type="domain" description="RING-type" evidence="12">
    <location>
        <begin position="8"/>
        <end position="52"/>
    </location>
</feature>
<evidence type="ECO:0000256" key="1">
    <source>
        <dbReference type="ARBA" id="ARBA00004123"/>
    </source>
</evidence>
<dbReference type="WBParaSite" id="Smp_045750.2">
    <property type="protein sequence ID" value="Smp_045750.2"/>
    <property type="gene ID" value="Smp_045750"/>
</dbReference>
<proteinExistence type="predicted"/>
<evidence type="ECO:0000313" key="13">
    <source>
        <dbReference type="Proteomes" id="UP000008854"/>
    </source>
</evidence>
<dbReference type="Pfam" id="PF06391">
    <property type="entry name" value="MAT1"/>
    <property type="match status" value="1"/>
</dbReference>
<accession>A0A3Q0KFB3</accession>
<keyword evidence="2" id="KW-0479">Metal-binding</keyword>
<evidence type="ECO:0000256" key="7">
    <source>
        <dbReference type="ARBA" id="ARBA00077380"/>
    </source>
</evidence>
<protein>
    <recommendedName>
        <fullName evidence="6">CDK-activating kinase assembly factor MAT1</fullName>
    </recommendedName>
    <alternativeName>
        <fullName evidence="9">CDK7/cyclin-H assembly factor</fullName>
    </alternativeName>
    <alternativeName>
        <fullName evidence="7">Menage a trois</fullName>
    </alternativeName>
    <alternativeName>
        <fullName evidence="8">RING finger protein MAT1</fullName>
    </alternativeName>
</protein>
<dbReference type="InParanoid" id="A0A3Q0KFB3"/>
<dbReference type="Gene3D" id="3.30.40.10">
    <property type="entry name" value="Zinc/RING finger domain, C3HC4 (zinc finger)"/>
    <property type="match status" value="1"/>
</dbReference>
<dbReference type="InterPro" id="IPR004575">
    <property type="entry name" value="MAT1/Tfb3"/>
</dbReference>
<dbReference type="PANTHER" id="PTHR12683">
    <property type="entry name" value="CDK-ACTIVATING KINASE ASSEMBLY FACTOR MAT1"/>
    <property type="match status" value="1"/>
</dbReference>
<keyword evidence="5" id="KW-0539">Nucleus</keyword>
<evidence type="ECO:0000256" key="2">
    <source>
        <dbReference type="ARBA" id="ARBA00022723"/>
    </source>
</evidence>
<comment type="subcellular location">
    <subcellularLocation>
        <location evidence="1">Nucleus</location>
    </subcellularLocation>
</comment>